<comment type="caution">
    <text evidence="2">The sequence shown here is derived from an EMBL/GenBank/DDBJ whole genome shotgun (WGS) entry which is preliminary data.</text>
</comment>
<feature type="region of interest" description="Disordered" evidence="1">
    <location>
        <begin position="1"/>
        <end position="20"/>
    </location>
</feature>
<dbReference type="Proteomes" id="UP000298061">
    <property type="component" value="Unassembled WGS sequence"/>
</dbReference>
<organism evidence="2 3">
    <name type="scientific">Hericium alpestre</name>
    <dbReference type="NCBI Taxonomy" id="135208"/>
    <lineage>
        <taxon>Eukaryota</taxon>
        <taxon>Fungi</taxon>
        <taxon>Dikarya</taxon>
        <taxon>Basidiomycota</taxon>
        <taxon>Agaricomycotina</taxon>
        <taxon>Agaricomycetes</taxon>
        <taxon>Russulales</taxon>
        <taxon>Hericiaceae</taxon>
        <taxon>Hericium</taxon>
    </lineage>
</organism>
<dbReference type="EMBL" id="SFCI01001205">
    <property type="protein sequence ID" value="TFY76441.1"/>
    <property type="molecule type" value="Genomic_DNA"/>
</dbReference>
<protein>
    <submittedName>
        <fullName evidence="2">Uncharacterized protein</fullName>
    </submittedName>
</protein>
<name>A0A4Y9ZRK4_9AGAM</name>
<evidence type="ECO:0000313" key="2">
    <source>
        <dbReference type="EMBL" id="TFY76441.1"/>
    </source>
</evidence>
<keyword evidence="3" id="KW-1185">Reference proteome</keyword>
<accession>A0A4Y9ZRK4</accession>
<gene>
    <name evidence="2" type="ORF">EWM64_g7572</name>
</gene>
<evidence type="ECO:0000256" key="1">
    <source>
        <dbReference type="SAM" id="MobiDB-lite"/>
    </source>
</evidence>
<evidence type="ECO:0000313" key="3">
    <source>
        <dbReference type="Proteomes" id="UP000298061"/>
    </source>
</evidence>
<dbReference type="AlphaFoldDB" id="A0A4Y9ZRK4"/>
<reference evidence="2 3" key="1">
    <citation type="submission" date="2019-02" db="EMBL/GenBank/DDBJ databases">
        <title>Genome sequencing of the rare red list fungi Hericium alpestre (H. flagellum).</title>
        <authorList>
            <person name="Buettner E."/>
            <person name="Kellner H."/>
        </authorList>
    </citation>
    <scope>NUCLEOTIDE SEQUENCE [LARGE SCALE GENOMIC DNA]</scope>
    <source>
        <strain evidence="2 3">DSM 108284</strain>
    </source>
</reference>
<feature type="region of interest" description="Disordered" evidence="1">
    <location>
        <begin position="34"/>
        <end position="117"/>
    </location>
</feature>
<sequence length="239" mass="25394">MERNIIWDDAALPPLTDEPPDQWLLDFFDGATTEDVEIIDGGDTVPRDSSTSERMAPDIDPTPAQDAQAAPEEGPNPGSADEAQPDLAAPQARSPGTTHALSVPLTPVRDHSDPLTAPNAPHARHTIVPSCYVCLLQAGAGSTTGLLCAPPIPKGMRVEPHVLNYDIPGSESKGDAEAALSEALWLEGTAMGLIELDEVDGILVQISDKGIEWGMVAVSVDGKEPRTVNEARLKEDWPM</sequence>
<feature type="compositionally biased region" description="Low complexity" evidence="1">
    <location>
        <begin position="58"/>
        <end position="71"/>
    </location>
</feature>
<proteinExistence type="predicted"/>